<dbReference type="OrthoDB" id="2519291at2759"/>
<evidence type="ECO:0000313" key="3">
    <source>
        <dbReference type="EMBL" id="OSS49872.1"/>
    </source>
</evidence>
<dbReference type="InParanoid" id="A0A1Y2M1I6"/>
<dbReference type="SUPFAM" id="SSF54909">
    <property type="entry name" value="Dimeric alpha+beta barrel"/>
    <property type="match status" value="1"/>
</dbReference>
<keyword evidence="4" id="KW-1185">Reference proteome</keyword>
<dbReference type="Proteomes" id="UP000193240">
    <property type="component" value="Unassembled WGS sequence"/>
</dbReference>
<name>A0A1Y2M1I6_EPING</name>
<gene>
    <name evidence="3" type="ORF">B5807_05872</name>
</gene>
<protein>
    <recommendedName>
        <fullName evidence="2">EthD domain-containing protein</fullName>
    </recommendedName>
</protein>
<evidence type="ECO:0000313" key="4">
    <source>
        <dbReference type="Proteomes" id="UP000193240"/>
    </source>
</evidence>
<dbReference type="Gene3D" id="3.30.70.100">
    <property type="match status" value="1"/>
</dbReference>
<organism evidence="3 4">
    <name type="scientific">Epicoccum nigrum</name>
    <name type="common">Soil fungus</name>
    <name type="synonym">Epicoccum purpurascens</name>
    <dbReference type="NCBI Taxonomy" id="105696"/>
    <lineage>
        <taxon>Eukaryota</taxon>
        <taxon>Fungi</taxon>
        <taxon>Dikarya</taxon>
        <taxon>Ascomycota</taxon>
        <taxon>Pezizomycotina</taxon>
        <taxon>Dothideomycetes</taxon>
        <taxon>Pleosporomycetidae</taxon>
        <taxon>Pleosporales</taxon>
        <taxon>Pleosporineae</taxon>
        <taxon>Didymellaceae</taxon>
        <taxon>Epicoccum</taxon>
    </lineage>
</organism>
<accession>A0A1Y2M1I6</accession>
<proteinExistence type="inferred from homology"/>
<dbReference type="OMA" id="FMHSEEA"/>
<dbReference type="InterPro" id="IPR009799">
    <property type="entry name" value="EthD_dom"/>
</dbReference>
<comment type="similarity">
    <text evidence="1">Belongs to the tpcK family.</text>
</comment>
<dbReference type="Pfam" id="PF07110">
    <property type="entry name" value="EthD"/>
    <property type="match status" value="1"/>
</dbReference>
<evidence type="ECO:0000256" key="1">
    <source>
        <dbReference type="ARBA" id="ARBA00005986"/>
    </source>
</evidence>
<dbReference type="EMBL" id="KZ107843">
    <property type="protein sequence ID" value="OSS49872.1"/>
    <property type="molecule type" value="Genomic_DNA"/>
</dbReference>
<dbReference type="InterPro" id="IPR011008">
    <property type="entry name" value="Dimeric_a/b-barrel"/>
</dbReference>
<reference evidence="3 4" key="1">
    <citation type="journal article" date="2017" name="Genome Announc.">
        <title>Genome sequence of the saprophytic ascomycete Epicoccum nigrum ICMP 19927 strain isolated from New Zealand.</title>
        <authorList>
            <person name="Fokin M."/>
            <person name="Fleetwood D."/>
            <person name="Weir B.S."/>
            <person name="Villas-Boas S.G."/>
        </authorList>
    </citation>
    <scope>NUCLEOTIDE SEQUENCE [LARGE SCALE GENOMIC DNA]</scope>
    <source>
        <strain evidence="3 4">ICMP 19927</strain>
    </source>
</reference>
<dbReference type="AlphaFoldDB" id="A0A1Y2M1I6"/>
<feature type="domain" description="EthD" evidence="2">
    <location>
        <begin position="20"/>
        <end position="119"/>
    </location>
</feature>
<dbReference type="GO" id="GO:0016491">
    <property type="term" value="F:oxidoreductase activity"/>
    <property type="evidence" value="ECO:0007669"/>
    <property type="project" value="InterPro"/>
</dbReference>
<evidence type="ECO:0000259" key="2">
    <source>
        <dbReference type="Pfam" id="PF07110"/>
    </source>
</evidence>
<sequence>MPETVISKYPFILVTVATRKEGLTRKEFWEHNETKYAPLLKKTAGKVHPLTWTRRYHIDDDEGPTGIPKHILGTGDCLDWDCFGEMTFVDELHCQQFIAFIHSDEAVAILEEEEKFCDAPNTKLLIMRREVSIGERAQVHKLD</sequence>